<name>A0A7M5VGR6_9CNID</name>
<evidence type="ECO:0000256" key="1">
    <source>
        <dbReference type="SAM" id="Coils"/>
    </source>
</evidence>
<feature type="compositionally biased region" description="Low complexity" evidence="2">
    <location>
        <begin position="51"/>
        <end position="66"/>
    </location>
</feature>
<dbReference type="EnsemblMetazoa" id="CLYHEMT012315.1">
    <property type="protein sequence ID" value="CLYHEMP012315.1"/>
    <property type="gene ID" value="CLYHEMG012315"/>
</dbReference>
<dbReference type="GeneID" id="136814792"/>
<feature type="compositionally biased region" description="Polar residues" evidence="2">
    <location>
        <begin position="92"/>
        <end position="109"/>
    </location>
</feature>
<keyword evidence="1" id="KW-0175">Coiled coil</keyword>
<proteinExistence type="predicted"/>
<feature type="compositionally biased region" description="Polar residues" evidence="2">
    <location>
        <begin position="201"/>
        <end position="225"/>
    </location>
</feature>
<feature type="coiled-coil region" evidence="1">
    <location>
        <begin position="232"/>
        <end position="308"/>
    </location>
</feature>
<dbReference type="Proteomes" id="UP000594262">
    <property type="component" value="Unplaced"/>
</dbReference>
<feature type="compositionally biased region" description="Polar residues" evidence="2">
    <location>
        <begin position="67"/>
        <end position="85"/>
    </location>
</feature>
<organism evidence="3 4">
    <name type="scientific">Clytia hemisphaerica</name>
    <dbReference type="NCBI Taxonomy" id="252671"/>
    <lineage>
        <taxon>Eukaryota</taxon>
        <taxon>Metazoa</taxon>
        <taxon>Cnidaria</taxon>
        <taxon>Hydrozoa</taxon>
        <taxon>Hydroidolina</taxon>
        <taxon>Leptothecata</taxon>
        <taxon>Obeliida</taxon>
        <taxon>Clytiidae</taxon>
        <taxon>Clytia</taxon>
    </lineage>
</organism>
<evidence type="ECO:0000313" key="3">
    <source>
        <dbReference type="EnsemblMetazoa" id="CLYHEMP012315.1"/>
    </source>
</evidence>
<feature type="region of interest" description="Disordered" evidence="2">
    <location>
        <begin position="50"/>
        <end position="225"/>
    </location>
</feature>
<evidence type="ECO:0000313" key="4">
    <source>
        <dbReference type="Proteomes" id="UP000594262"/>
    </source>
</evidence>
<reference evidence="3" key="1">
    <citation type="submission" date="2021-01" db="UniProtKB">
        <authorList>
            <consortium name="EnsemblMetazoa"/>
        </authorList>
    </citation>
    <scope>IDENTIFICATION</scope>
</reference>
<feature type="compositionally biased region" description="Polar residues" evidence="2">
    <location>
        <begin position="118"/>
        <end position="180"/>
    </location>
</feature>
<keyword evidence="4" id="KW-1185">Reference proteome</keyword>
<dbReference type="RefSeq" id="XP_066927315.1">
    <property type="nucleotide sequence ID" value="XM_067071214.1"/>
</dbReference>
<dbReference type="AlphaFoldDB" id="A0A7M5VGR6"/>
<protein>
    <submittedName>
        <fullName evidence="3">Uncharacterized protein</fullName>
    </submittedName>
</protein>
<accession>A0A7M5VGR6</accession>
<evidence type="ECO:0000256" key="2">
    <source>
        <dbReference type="SAM" id="MobiDB-lite"/>
    </source>
</evidence>
<sequence length="375" mass="43453">MSGSEKQPAPYTNEEYDKQIAELVQVNGIWKRDYEDLLHQNQKLKAALGMNPHSSRSTRSNSPNRHLQQTNTGQDPYSIRSTRSNSPHRHLQQTNTGQDPYSIRSTRSNSPHRHLHETNTGQDPYSIRSTRSNSPVRHSEASSLLQDLQLANTGPNPYVSPITTELSTPEDNSSYSSLNLSPRPHRKQNAHSTPSYPPSHSILTPPTTYARSHSDSQHPNTGVNIGQTEGYIQCAVADIEKMKEQIRSFKEQYEREREEKEKEKSKNKNLKRKLAENEEVTFQLHQRIDMLEKKIKKMERTDKVEQQRKADLMGRGAFPRNELGFTGYKDERDSMAPRYQQQQQQQLHQHNRREFEGGTTELKHQKFRQIYPLIY</sequence>